<evidence type="ECO:0000256" key="1">
    <source>
        <dbReference type="SAM" id="MobiDB-lite"/>
    </source>
</evidence>
<accession>A0A9Q3GG89</accession>
<dbReference type="Proteomes" id="UP000765509">
    <property type="component" value="Unassembled WGS sequence"/>
</dbReference>
<dbReference type="AlphaFoldDB" id="A0A9Q3GG89"/>
<evidence type="ECO:0000313" key="3">
    <source>
        <dbReference type="Proteomes" id="UP000765509"/>
    </source>
</evidence>
<reference evidence="2" key="1">
    <citation type="submission" date="2021-03" db="EMBL/GenBank/DDBJ databases">
        <title>Draft genome sequence of rust myrtle Austropuccinia psidii MF-1, a brazilian biotype.</title>
        <authorList>
            <person name="Quecine M.C."/>
            <person name="Pachon D.M.R."/>
            <person name="Bonatelli M.L."/>
            <person name="Correr F.H."/>
            <person name="Franceschini L.M."/>
            <person name="Leite T.F."/>
            <person name="Margarido G.R.A."/>
            <person name="Almeida C.A."/>
            <person name="Ferrarezi J.A."/>
            <person name="Labate C.A."/>
        </authorList>
    </citation>
    <scope>NUCLEOTIDE SEQUENCE</scope>
    <source>
        <strain evidence="2">MF-1</strain>
    </source>
</reference>
<keyword evidence="3" id="KW-1185">Reference proteome</keyword>
<sequence length="100" mass="11097">MPSNTSGASYNPSRSSRKVHRRDYGRGQSVTEGQRSVDDSQSNTLVHSEADNTVLTSNWAYSATTSLREHIQSKPKGLQQCISGQRVPDPCRSVEKLNEF</sequence>
<feature type="compositionally biased region" description="Polar residues" evidence="1">
    <location>
        <begin position="1"/>
        <end position="14"/>
    </location>
</feature>
<gene>
    <name evidence="2" type="ORF">O181_004922</name>
</gene>
<comment type="caution">
    <text evidence="2">The sequence shown here is derived from an EMBL/GenBank/DDBJ whole genome shotgun (WGS) entry which is preliminary data.</text>
</comment>
<feature type="region of interest" description="Disordered" evidence="1">
    <location>
        <begin position="1"/>
        <end position="52"/>
    </location>
</feature>
<feature type="compositionally biased region" description="Polar residues" evidence="1">
    <location>
        <begin position="28"/>
        <end position="52"/>
    </location>
</feature>
<organism evidence="2 3">
    <name type="scientific">Austropuccinia psidii MF-1</name>
    <dbReference type="NCBI Taxonomy" id="1389203"/>
    <lineage>
        <taxon>Eukaryota</taxon>
        <taxon>Fungi</taxon>
        <taxon>Dikarya</taxon>
        <taxon>Basidiomycota</taxon>
        <taxon>Pucciniomycotina</taxon>
        <taxon>Pucciniomycetes</taxon>
        <taxon>Pucciniales</taxon>
        <taxon>Sphaerophragmiaceae</taxon>
        <taxon>Austropuccinia</taxon>
    </lineage>
</organism>
<name>A0A9Q3GG89_9BASI</name>
<protein>
    <submittedName>
        <fullName evidence="2">Uncharacterized protein</fullName>
    </submittedName>
</protein>
<feature type="region of interest" description="Disordered" evidence="1">
    <location>
        <begin position="71"/>
        <end position="100"/>
    </location>
</feature>
<evidence type="ECO:0000313" key="2">
    <source>
        <dbReference type="EMBL" id="MBW0465207.1"/>
    </source>
</evidence>
<dbReference type="EMBL" id="AVOT02000979">
    <property type="protein sequence ID" value="MBW0465207.1"/>
    <property type="molecule type" value="Genomic_DNA"/>
</dbReference>
<proteinExistence type="predicted"/>